<dbReference type="SUPFAM" id="SSF75620">
    <property type="entry name" value="Release factor"/>
    <property type="match status" value="1"/>
</dbReference>
<feature type="domain" description="Prokaryotic-type class I peptide chain release factors" evidence="3">
    <location>
        <begin position="1"/>
        <end position="85"/>
    </location>
</feature>
<reference evidence="4" key="1">
    <citation type="journal article" date="2014" name="Front. Microbiol.">
        <title>High frequency of phylogenetically diverse reductive dehalogenase-homologous genes in deep subseafloor sedimentary metagenomes.</title>
        <authorList>
            <person name="Kawai M."/>
            <person name="Futagami T."/>
            <person name="Toyoda A."/>
            <person name="Takaki Y."/>
            <person name="Nishi S."/>
            <person name="Hori S."/>
            <person name="Arai W."/>
            <person name="Tsubouchi T."/>
            <person name="Morono Y."/>
            <person name="Uchiyama I."/>
            <person name="Ito T."/>
            <person name="Fujiyama A."/>
            <person name="Inagaki F."/>
            <person name="Takami H."/>
        </authorList>
    </citation>
    <scope>NUCLEOTIDE SEQUENCE</scope>
    <source>
        <strain evidence="4">Expedition CK06-06</strain>
    </source>
</reference>
<dbReference type="PANTHER" id="PTHR43804">
    <property type="entry name" value="LD18447P"/>
    <property type="match status" value="1"/>
</dbReference>
<dbReference type="InterPro" id="IPR000352">
    <property type="entry name" value="Pep_chain_release_fac_I"/>
</dbReference>
<dbReference type="Gene3D" id="3.30.70.1660">
    <property type="match status" value="1"/>
</dbReference>
<dbReference type="Gene3D" id="3.30.160.20">
    <property type="match status" value="1"/>
</dbReference>
<dbReference type="InterPro" id="IPR050057">
    <property type="entry name" value="Prokaryotic/Mito_RF"/>
</dbReference>
<sequence>VNVTDSAVRITHNPTGLTAQCQDERSQHQNKIKAMRILRAKLLQAREEKQQNEISEQRKAQIGRGDRSERIRTYNFSEGRVTDHRFHVTVYNLETILNGEMDNLLESIHQKIGERKVVSEKE</sequence>
<protein>
    <recommendedName>
        <fullName evidence="3">Prokaryotic-type class I peptide chain release factors domain-containing protein</fullName>
    </recommendedName>
</protein>
<evidence type="ECO:0000313" key="4">
    <source>
        <dbReference type="EMBL" id="GAJ24793.1"/>
    </source>
</evidence>
<dbReference type="InterPro" id="IPR045853">
    <property type="entry name" value="Pep_chain_release_fac_I_sf"/>
</dbReference>
<accession>X1V4S5</accession>
<dbReference type="AlphaFoldDB" id="X1V4S5"/>
<feature type="non-terminal residue" evidence="4">
    <location>
        <position position="1"/>
    </location>
</feature>
<proteinExistence type="inferred from homology"/>
<organism evidence="4">
    <name type="scientific">marine sediment metagenome</name>
    <dbReference type="NCBI Taxonomy" id="412755"/>
    <lineage>
        <taxon>unclassified sequences</taxon>
        <taxon>metagenomes</taxon>
        <taxon>ecological metagenomes</taxon>
    </lineage>
</organism>
<dbReference type="GO" id="GO:0003747">
    <property type="term" value="F:translation release factor activity"/>
    <property type="evidence" value="ECO:0007669"/>
    <property type="project" value="InterPro"/>
</dbReference>
<name>X1V4S5_9ZZZZ</name>
<evidence type="ECO:0000256" key="1">
    <source>
        <dbReference type="ARBA" id="ARBA00010835"/>
    </source>
</evidence>
<gene>
    <name evidence="4" type="ORF">S12H4_57884</name>
</gene>
<dbReference type="PANTHER" id="PTHR43804:SF7">
    <property type="entry name" value="LD18447P"/>
    <property type="match status" value="1"/>
</dbReference>
<comment type="caution">
    <text evidence="4">The sequence shown here is derived from an EMBL/GenBank/DDBJ whole genome shotgun (WGS) entry which is preliminary data.</text>
</comment>
<dbReference type="Pfam" id="PF00472">
    <property type="entry name" value="RF-1"/>
    <property type="match status" value="1"/>
</dbReference>
<dbReference type="EMBL" id="BARW01037506">
    <property type="protein sequence ID" value="GAJ24793.1"/>
    <property type="molecule type" value="Genomic_DNA"/>
</dbReference>
<evidence type="ECO:0000256" key="2">
    <source>
        <dbReference type="ARBA" id="ARBA00022481"/>
    </source>
</evidence>
<evidence type="ECO:0000259" key="3">
    <source>
        <dbReference type="Pfam" id="PF00472"/>
    </source>
</evidence>
<keyword evidence="2" id="KW-0488">Methylation</keyword>
<comment type="similarity">
    <text evidence="1">Belongs to the prokaryotic/mitochondrial release factor family.</text>
</comment>